<name>A0A2P5CT01_PARAD</name>
<evidence type="ECO:0000313" key="2">
    <source>
        <dbReference type="EMBL" id="PON64174.1"/>
    </source>
</evidence>
<dbReference type="AlphaFoldDB" id="A0A2P5CT01"/>
<feature type="compositionally biased region" description="Basic and acidic residues" evidence="1">
    <location>
        <begin position="36"/>
        <end position="59"/>
    </location>
</feature>
<sequence>MDEVDEGRGFAGDDEWSGDEDLDSDYIPNSEEEEENKTMDEVEEGKENENADEVGKERLLNSALS</sequence>
<feature type="region of interest" description="Disordered" evidence="1">
    <location>
        <begin position="1"/>
        <end position="65"/>
    </location>
</feature>
<comment type="caution">
    <text evidence="2">The sequence shown here is derived from an EMBL/GenBank/DDBJ whole genome shotgun (WGS) entry which is preliminary data.</text>
</comment>
<dbReference type="Proteomes" id="UP000237105">
    <property type="component" value="Unassembled WGS sequence"/>
</dbReference>
<reference evidence="3" key="1">
    <citation type="submission" date="2016-06" db="EMBL/GenBank/DDBJ databases">
        <title>Parallel loss of symbiosis genes in relatives of nitrogen-fixing non-legume Parasponia.</title>
        <authorList>
            <person name="Van Velzen R."/>
            <person name="Holmer R."/>
            <person name="Bu F."/>
            <person name="Rutten L."/>
            <person name="Van Zeijl A."/>
            <person name="Liu W."/>
            <person name="Santuari L."/>
            <person name="Cao Q."/>
            <person name="Sharma T."/>
            <person name="Shen D."/>
            <person name="Roswanjaya Y."/>
            <person name="Wardhani T."/>
            <person name="Kalhor M.S."/>
            <person name="Jansen J."/>
            <person name="Van den Hoogen J."/>
            <person name="Gungor B."/>
            <person name="Hartog M."/>
            <person name="Hontelez J."/>
            <person name="Verver J."/>
            <person name="Yang W.-C."/>
            <person name="Schijlen E."/>
            <person name="Repin R."/>
            <person name="Schilthuizen M."/>
            <person name="Schranz E."/>
            <person name="Heidstra R."/>
            <person name="Miyata K."/>
            <person name="Fedorova E."/>
            <person name="Kohlen W."/>
            <person name="Bisseling T."/>
            <person name="Smit S."/>
            <person name="Geurts R."/>
        </authorList>
    </citation>
    <scope>NUCLEOTIDE SEQUENCE [LARGE SCALE GENOMIC DNA]</scope>
    <source>
        <strain evidence="3">cv. WU1-14</strain>
    </source>
</reference>
<proteinExistence type="predicted"/>
<dbReference type="EMBL" id="JXTB01000098">
    <property type="protein sequence ID" value="PON64174.1"/>
    <property type="molecule type" value="Genomic_DNA"/>
</dbReference>
<evidence type="ECO:0000313" key="3">
    <source>
        <dbReference type="Proteomes" id="UP000237105"/>
    </source>
</evidence>
<feature type="compositionally biased region" description="Acidic residues" evidence="1">
    <location>
        <begin position="12"/>
        <end position="35"/>
    </location>
</feature>
<protein>
    <submittedName>
        <fullName evidence="2">Uncharacterized protein</fullName>
    </submittedName>
</protein>
<accession>A0A2P5CT01</accession>
<gene>
    <name evidence="2" type="ORF">PanWU01x14_126960</name>
</gene>
<organism evidence="2 3">
    <name type="scientific">Parasponia andersonii</name>
    <name type="common">Sponia andersonii</name>
    <dbReference type="NCBI Taxonomy" id="3476"/>
    <lineage>
        <taxon>Eukaryota</taxon>
        <taxon>Viridiplantae</taxon>
        <taxon>Streptophyta</taxon>
        <taxon>Embryophyta</taxon>
        <taxon>Tracheophyta</taxon>
        <taxon>Spermatophyta</taxon>
        <taxon>Magnoliopsida</taxon>
        <taxon>eudicotyledons</taxon>
        <taxon>Gunneridae</taxon>
        <taxon>Pentapetalae</taxon>
        <taxon>rosids</taxon>
        <taxon>fabids</taxon>
        <taxon>Rosales</taxon>
        <taxon>Cannabaceae</taxon>
        <taxon>Parasponia</taxon>
    </lineage>
</organism>
<keyword evidence="3" id="KW-1185">Reference proteome</keyword>
<evidence type="ECO:0000256" key="1">
    <source>
        <dbReference type="SAM" id="MobiDB-lite"/>
    </source>
</evidence>